<gene>
    <name evidence="3" type="ORF">GCM10010517_30760</name>
</gene>
<evidence type="ECO:0000256" key="2">
    <source>
        <dbReference type="SAM" id="Phobius"/>
    </source>
</evidence>
<keyword evidence="2" id="KW-1133">Transmembrane helix</keyword>
<feature type="compositionally biased region" description="Low complexity" evidence="1">
    <location>
        <begin position="198"/>
        <end position="218"/>
    </location>
</feature>
<keyword evidence="2" id="KW-0472">Membrane</keyword>
<evidence type="ECO:0000313" key="4">
    <source>
        <dbReference type="Proteomes" id="UP001500831"/>
    </source>
</evidence>
<proteinExistence type="predicted"/>
<feature type="transmembrane region" description="Helical" evidence="2">
    <location>
        <begin position="56"/>
        <end position="79"/>
    </location>
</feature>
<evidence type="ECO:0000313" key="3">
    <source>
        <dbReference type="EMBL" id="GAA2870532.1"/>
    </source>
</evidence>
<dbReference type="EMBL" id="BAAAVI010000019">
    <property type="protein sequence ID" value="GAA2870532.1"/>
    <property type="molecule type" value="Genomic_DNA"/>
</dbReference>
<feature type="compositionally biased region" description="Pro residues" evidence="1">
    <location>
        <begin position="185"/>
        <end position="197"/>
    </location>
</feature>
<feature type="compositionally biased region" description="Low complexity" evidence="1">
    <location>
        <begin position="172"/>
        <end position="184"/>
    </location>
</feature>
<organism evidence="3 4">
    <name type="scientific">Streptosporangium fragile</name>
    <dbReference type="NCBI Taxonomy" id="46186"/>
    <lineage>
        <taxon>Bacteria</taxon>
        <taxon>Bacillati</taxon>
        <taxon>Actinomycetota</taxon>
        <taxon>Actinomycetes</taxon>
        <taxon>Streptosporangiales</taxon>
        <taxon>Streptosporangiaceae</taxon>
        <taxon>Streptosporangium</taxon>
    </lineage>
</organism>
<accession>A0ABP6IFA8</accession>
<evidence type="ECO:0000256" key="1">
    <source>
        <dbReference type="SAM" id="MobiDB-lite"/>
    </source>
</evidence>
<name>A0ABP6IFA8_9ACTN</name>
<keyword evidence="4" id="KW-1185">Reference proteome</keyword>
<dbReference type="Proteomes" id="UP001500831">
    <property type="component" value="Unassembled WGS sequence"/>
</dbReference>
<dbReference type="RefSeq" id="WP_344971764.1">
    <property type="nucleotide sequence ID" value="NZ_BAAAVI010000019.1"/>
</dbReference>
<reference evidence="4" key="1">
    <citation type="journal article" date="2019" name="Int. J. Syst. Evol. Microbiol.">
        <title>The Global Catalogue of Microorganisms (GCM) 10K type strain sequencing project: providing services to taxonomists for standard genome sequencing and annotation.</title>
        <authorList>
            <consortium name="The Broad Institute Genomics Platform"/>
            <consortium name="The Broad Institute Genome Sequencing Center for Infectious Disease"/>
            <person name="Wu L."/>
            <person name="Ma J."/>
        </authorList>
    </citation>
    <scope>NUCLEOTIDE SEQUENCE [LARGE SCALE GENOMIC DNA]</scope>
    <source>
        <strain evidence="4">JCM 6242</strain>
    </source>
</reference>
<feature type="transmembrane region" description="Helical" evidence="2">
    <location>
        <begin position="28"/>
        <end position="50"/>
    </location>
</feature>
<sequence>MSAAPVTRADVLAELEGLQRTSRIVSRAVWGVAVGVMVYGAGNVTGLLVAHGVHPAIAWMLSPMVDLGLIVALVGGRALDRYGVRAGWLTMLRWTAGLMTWSLNVAGPALAPGGVDGVGVLIHSCGPVLLLVVAEASASVQRGIAATTDRLHRQLDATTPTGPTAPDPAPAGPGLAGPTAAPALPIAPAPDRAPTPVGPAKARAGKTAPTAPTARTRRAVAPADVDELMPLGWRIAADHEARGIPLTRDRLKDAVRQSGQSISTDRAGLLLARLRTDPPADPAPTAADAADRPRPLTAPAEPVTTDSGDLHG</sequence>
<protein>
    <recommendedName>
        <fullName evidence="5">DUF2637 domain-containing protein</fullName>
    </recommendedName>
</protein>
<feature type="region of interest" description="Disordered" evidence="1">
    <location>
        <begin position="273"/>
        <end position="312"/>
    </location>
</feature>
<keyword evidence="2" id="KW-0812">Transmembrane</keyword>
<evidence type="ECO:0008006" key="5">
    <source>
        <dbReference type="Google" id="ProtNLM"/>
    </source>
</evidence>
<feature type="region of interest" description="Disordered" evidence="1">
    <location>
        <begin position="156"/>
        <end position="218"/>
    </location>
</feature>
<comment type="caution">
    <text evidence="3">The sequence shown here is derived from an EMBL/GenBank/DDBJ whole genome shotgun (WGS) entry which is preliminary data.</text>
</comment>